<evidence type="ECO:0000256" key="1">
    <source>
        <dbReference type="ARBA" id="ARBA00022679"/>
    </source>
</evidence>
<keyword evidence="1 2" id="KW-0808">Transferase</keyword>
<name>A0A502CIN9_9SPHN</name>
<dbReference type="Gene3D" id="3.30.1540.10">
    <property type="entry name" value="formyl-coa transferase, domain 3"/>
    <property type="match status" value="1"/>
</dbReference>
<reference evidence="2 3" key="1">
    <citation type="journal article" date="2019" name="Environ. Microbiol.">
        <title>Species interactions and distinct microbial communities in high Arctic permafrost affected cryosols are associated with the CH4 and CO2 gas fluxes.</title>
        <authorList>
            <person name="Altshuler I."/>
            <person name="Hamel J."/>
            <person name="Turney S."/>
            <person name="Magnuson E."/>
            <person name="Levesque R."/>
            <person name="Greer C."/>
            <person name="Whyte L.G."/>
        </authorList>
    </citation>
    <scope>NUCLEOTIDE SEQUENCE [LARGE SCALE GENOMIC DNA]</scope>
    <source>
        <strain evidence="2 3">S5.1</strain>
    </source>
</reference>
<dbReference type="InterPro" id="IPR044855">
    <property type="entry name" value="CoA-Trfase_III_dom3_sf"/>
</dbReference>
<dbReference type="AlphaFoldDB" id="A0A502CIN9"/>
<comment type="caution">
    <text evidence="2">The sequence shown here is derived from an EMBL/GenBank/DDBJ whole genome shotgun (WGS) entry which is preliminary data.</text>
</comment>
<keyword evidence="3" id="KW-1185">Reference proteome</keyword>
<evidence type="ECO:0000313" key="3">
    <source>
        <dbReference type="Proteomes" id="UP000318413"/>
    </source>
</evidence>
<dbReference type="EMBL" id="RCZK01000004">
    <property type="protein sequence ID" value="TPG13047.1"/>
    <property type="molecule type" value="Genomic_DNA"/>
</dbReference>
<protein>
    <submittedName>
        <fullName evidence="2">CoA transferase</fullName>
    </submittedName>
</protein>
<dbReference type="InterPro" id="IPR050483">
    <property type="entry name" value="CoA-transferase_III_domain"/>
</dbReference>
<dbReference type="Gene3D" id="3.40.50.10540">
    <property type="entry name" value="Crotonobetainyl-coa:carnitine coa-transferase, domain 1"/>
    <property type="match status" value="1"/>
</dbReference>
<organism evidence="2 3">
    <name type="scientific">Sphingomonas oligophenolica</name>
    <dbReference type="NCBI Taxonomy" id="301154"/>
    <lineage>
        <taxon>Bacteria</taxon>
        <taxon>Pseudomonadati</taxon>
        <taxon>Pseudomonadota</taxon>
        <taxon>Alphaproteobacteria</taxon>
        <taxon>Sphingomonadales</taxon>
        <taxon>Sphingomonadaceae</taxon>
        <taxon>Sphingomonas</taxon>
    </lineage>
</organism>
<gene>
    <name evidence="2" type="ORF">EAH84_06405</name>
</gene>
<dbReference type="SUPFAM" id="SSF89796">
    <property type="entry name" value="CoA-transferase family III (CaiB/BaiF)"/>
    <property type="match status" value="1"/>
</dbReference>
<evidence type="ECO:0000313" key="2">
    <source>
        <dbReference type="EMBL" id="TPG13047.1"/>
    </source>
</evidence>
<dbReference type="Pfam" id="PF02515">
    <property type="entry name" value="CoA_transf_3"/>
    <property type="match status" value="1"/>
</dbReference>
<dbReference type="InterPro" id="IPR023606">
    <property type="entry name" value="CoA-Trfase_III_dom_1_sf"/>
</dbReference>
<dbReference type="PANTHER" id="PTHR48207:SF3">
    <property type="entry name" value="SUCCINATE--HYDROXYMETHYLGLUTARATE COA-TRANSFERASE"/>
    <property type="match status" value="1"/>
</dbReference>
<accession>A0A502CIN9</accession>
<dbReference type="Proteomes" id="UP000318413">
    <property type="component" value="Unassembled WGS sequence"/>
</dbReference>
<sequence length="397" mass="41398">MQPLDGIRVLDFGRYIAGPYCAALLGDYGADVIRVERIGGNEDRAPVPVADDGSGAGFLQMNRNKRSLAVSLGSAGGRAIVRRLVASADVVVANMPAAGLRRAGLDLETLRAIKPDIILATATAFGEAGPLGGRVGFDGVGQAMAGAVRLSGTPDQPIRAQVNYVDFGTALHCAFGVMLALRERDRTGRGQEVAGSLLGTAAAFANGLAIDHALTGIERTPMGNRSYGSGPTDVFRTRDGWIMVQVVSNTIFARWATLVERPDLIDDPRYADDMARGDDGEALSAIMAAWCATRTTDAAIETLGAAAIPAGPVLHPSEVMAHPQLRATGFVEDIRYPGTRATAPVMRAPIQLSDTPAEPMTRAPQAGEHSAAILAELGYADDEIAAFVAAGAVGIRA</sequence>
<dbReference type="InterPro" id="IPR003673">
    <property type="entry name" value="CoA-Trfase_fam_III"/>
</dbReference>
<dbReference type="RefSeq" id="WP_140869502.1">
    <property type="nucleotide sequence ID" value="NZ_RCZK01000004.1"/>
</dbReference>
<proteinExistence type="predicted"/>
<dbReference type="OrthoDB" id="5720311at2"/>
<dbReference type="PANTHER" id="PTHR48207">
    <property type="entry name" value="SUCCINATE--HYDROXYMETHYLGLUTARATE COA-TRANSFERASE"/>
    <property type="match status" value="1"/>
</dbReference>
<dbReference type="GO" id="GO:0008410">
    <property type="term" value="F:CoA-transferase activity"/>
    <property type="evidence" value="ECO:0007669"/>
    <property type="project" value="TreeGrafter"/>
</dbReference>